<dbReference type="AlphaFoldDB" id="A0A5P9CNN7"/>
<reference evidence="1 2" key="1">
    <citation type="submission" date="2019-10" db="EMBL/GenBank/DDBJ databases">
        <title>Complete genome sequence of Vibrio sp. strain THAF100, isolated from non-filtered water from the water column of tank 6 of a marine aquarium containing stony-coral fragments. Water maintained at 26 degree C.</title>
        <authorList>
            <person name="Ruckert C."/>
            <person name="Franco A."/>
            <person name="Kalinowski J."/>
            <person name="Glaeser S."/>
        </authorList>
    </citation>
    <scope>NUCLEOTIDE SEQUENCE [LARGE SCALE GENOMIC DNA]</scope>
    <source>
        <strain evidence="1 2">THAF100</strain>
        <plasmid evidence="2">pthaf100_a</plasmid>
    </source>
</reference>
<accession>A0A5P9CNN7</accession>
<keyword evidence="1" id="KW-0614">Plasmid</keyword>
<evidence type="ECO:0000313" key="1">
    <source>
        <dbReference type="EMBL" id="QFT27830.1"/>
    </source>
</evidence>
<dbReference type="RefSeq" id="WP_216649466.1">
    <property type="nucleotide sequence ID" value="NZ_CBCSDK010000010.1"/>
</dbReference>
<keyword evidence="2" id="KW-1185">Reference proteome</keyword>
<evidence type="ECO:0000313" key="2">
    <source>
        <dbReference type="Proteomes" id="UP000326936"/>
    </source>
</evidence>
<name>A0A5P9CNN7_9VIBR</name>
<sequence length="180" mass="20142">MSTLCKVVLSKDVKTLLSEFQNQVGLFNEGYHYQDNPDVSSRIAKSYMDKHPDFCCIEGWGTPLTIYNECNNMKSVTDIKEVEHSTTPMKKKEHQLALFDDLALGHGGKRAGAGRKKAKKPSKVVRVPGTIAEDVAQIVEMYKRLDANSKDQFHTHLETLKNSTRSLKGVTGIRKANQCS</sequence>
<dbReference type="KEGG" id="vaq:FIV01_15685"/>
<protein>
    <submittedName>
        <fullName evidence="1">Uncharacterized protein</fullName>
    </submittedName>
</protein>
<dbReference type="EMBL" id="CP045351">
    <property type="protein sequence ID" value="QFT27830.1"/>
    <property type="molecule type" value="Genomic_DNA"/>
</dbReference>
<dbReference type="Proteomes" id="UP000326936">
    <property type="component" value="Plasmid pTHAF100_a"/>
</dbReference>
<gene>
    <name evidence="1" type="ORF">FIV01_15685</name>
</gene>
<proteinExistence type="predicted"/>
<geneLocation type="plasmid" evidence="2">
    <name>pthaf100_a</name>
</geneLocation>
<organism evidence="1 2">
    <name type="scientific">Vibrio aquimaris</name>
    <dbReference type="NCBI Taxonomy" id="2587862"/>
    <lineage>
        <taxon>Bacteria</taxon>
        <taxon>Pseudomonadati</taxon>
        <taxon>Pseudomonadota</taxon>
        <taxon>Gammaproteobacteria</taxon>
        <taxon>Vibrionales</taxon>
        <taxon>Vibrionaceae</taxon>
        <taxon>Vibrio</taxon>
    </lineage>
</organism>